<proteinExistence type="predicted"/>
<dbReference type="InterPro" id="IPR039422">
    <property type="entry name" value="MarR/SlyA-like"/>
</dbReference>
<dbReference type="RefSeq" id="WP_120769032.1">
    <property type="nucleotide sequence ID" value="NZ_CP033169.1"/>
</dbReference>
<evidence type="ECO:0000313" key="2">
    <source>
        <dbReference type="EMBL" id="AYO29497.1"/>
    </source>
</evidence>
<dbReference type="Gene3D" id="1.10.10.10">
    <property type="entry name" value="Winged helix-like DNA-binding domain superfamily/Winged helix DNA-binding domain"/>
    <property type="match status" value="1"/>
</dbReference>
<feature type="domain" description="HTH marR-type" evidence="1">
    <location>
        <begin position="6"/>
        <end position="145"/>
    </location>
</feature>
<protein>
    <submittedName>
        <fullName evidence="2">MarR family transcriptional regulator</fullName>
    </submittedName>
</protein>
<dbReference type="SMART" id="SM00347">
    <property type="entry name" value="HTH_MARR"/>
    <property type="match status" value="1"/>
</dbReference>
<organism evidence="2 3">
    <name type="scientific">Biomaibacter acetigenes</name>
    <dbReference type="NCBI Taxonomy" id="2316383"/>
    <lineage>
        <taxon>Bacteria</taxon>
        <taxon>Bacillati</taxon>
        <taxon>Bacillota</taxon>
        <taxon>Clostridia</taxon>
        <taxon>Thermosediminibacterales</taxon>
        <taxon>Tepidanaerobacteraceae</taxon>
        <taxon>Biomaibacter</taxon>
    </lineage>
</organism>
<evidence type="ECO:0000313" key="3">
    <source>
        <dbReference type="Proteomes" id="UP000280960"/>
    </source>
</evidence>
<name>A0A3G2R3H9_9FIRM</name>
<dbReference type="InterPro" id="IPR000835">
    <property type="entry name" value="HTH_MarR-typ"/>
</dbReference>
<dbReference type="PROSITE" id="PS50995">
    <property type="entry name" value="HTH_MARR_2"/>
    <property type="match status" value="1"/>
</dbReference>
<reference evidence="2 3" key="1">
    <citation type="submission" date="2018-10" db="EMBL/GenBank/DDBJ databases">
        <authorList>
            <person name="Zhang X."/>
        </authorList>
    </citation>
    <scope>NUCLEOTIDE SEQUENCE [LARGE SCALE GENOMIC DNA]</scope>
    <source>
        <strain evidence="2 3">SK-G1</strain>
    </source>
</reference>
<keyword evidence="3" id="KW-1185">Reference proteome</keyword>
<dbReference type="EMBL" id="CP033169">
    <property type="protein sequence ID" value="AYO29497.1"/>
    <property type="molecule type" value="Genomic_DNA"/>
</dbReference>
<dbReference type="GO" id="GO:0003700">
    <property type="term" value="F:DNA-binding transcription factor activity"/>
    <property type="evidence" value="ECO:0007669"/>
    <property type="project" value="InterPro"/>
</dbReference>
<dbReference type="PANTHER" id="PTHR33164">
    <property type="entry name" value="TRANSCRIPTIONAL REGULATOR, MARR FAMILY"/>
    <property type="match status" value="1"/>
</dbReference>
<dbReference type="SUPFAM" id="SSF46785">
    <property type="entry name" value="Winged helix' DNA-binding domain"/>
    <property type="match status" value="1"/>
</dbReference>
<dbReference type="Pfam" id="PF01047">
    <property type="entry name" value="MarR"/>
    <property type="match status" value="1"/>
</dbReference>
<evidence type="ECO:0000259" key="1">
    <source>
        <dbReference type="PROSITE" id="PS50995"/>
    </source>
</evidence>
<dbReference type="Proteomes" id="UP000280960">
    <property type="component" value="Chromosome"/>
</dbReference>
<dbReference type="InterPro" id="IPR036390">
    <property type="entry name" value="WH_DNA-bd_sf"/>
</dbReference>
<dbReference type="KEGG" id="bacg:D2962_01735"/>
<dbReference type="PRINTS" id="PR00598">
    <property type="entry name" value="HTHMARR"/>
</dbReference>
<dbReference type="GO" id="GO:0006950">
    <property type="term" value="P:response to stress"/>
    <property type="evidence" value="ECO:0007669"/>
    <property type="project" value="TreeGrafter"/>
</dbReference>
<dbReference type="AlphaFoldDB" id="A0A3G2R3H9"/>
<sequence>MENNNDRQIAESIEQLFRLMSRWMKLIYKSYFLRKGNVDITPNQYRVLFALKNYGPSKMSEFGEYVHTSCGSLTVMVDRLVEKGFVERFYLPEDRRLVMVKITPMGEKILEEFREGFLNLLMENINHLNADETKNLCKAIDELTAFVKDKFIG</sequence>
<dbReference type="PANTHER" id="PTHR33164:SF99">
    <property type="entry name" value="MARR FAMILY REGULATORY PROTEIN"/>
    <property type="match status" value="1"/>
</dbReference>
<accession>A0A3G2R3H9</accession>
<gene>
    <name evidence="2" type="ORF">D2962_01735</name>
</gene>
<dbReference type="InterPro" id="IPR036388">
    <property type="entry name" value="WH-like_DNA-bd_sf"/>
</dbReference>